<reference evidence="2" key="1">
    <citation type="submission" date="2020-03" db="EMBL/GenBank/DDBJ databases">
        <authorList>
            <person name="Weist P."/>
        </authorList>
    </citation>
    <scope>NUCLEOTIDE SEQUENCE</scope>
</reference>
<organism evidence="2 3">
    <name type="scientific">Pleuronectes platessa</name>
    <name type="common">European plaice</name>
    <dbReference type="NCBI Taxonomy" id="8262"/>
    <lineage>
        <taxon>Eukaryota</taxon>
        <taxon>Metazoa</taxon>
        <taxon>Chordata</taxon>
        <taxon>Craniata</taxon>
        <taxon>Vertebrata</taxon>
        <taxon>Euteleostomi</taxon>
        <taxon>Actinopterygii</taxon>
        <taxon>Neopterygii</taxon>
        <taxon>Teleostei</taxon>
        <taxon>Neoteleostei</taxon>
        <taxon>Acanthomorphata</taxon>
        <taxon>Carangaria</taxon>
        <taxon>Pleuronectiformes</taxon>
        <taxon>Pleuronectoidei</taxon>
        <taxon>Pleuronectidae</taxon>
        <taxon>Pleuronectes</taxon>
    </lineage>
</organism>
<gene>
    <name evidence="2" type="ORF">PLEPLA_LOCUS40706</name>
</gene>
<proteinExistence type="predicted"/>
<keyword evidence="3" id="KW-1185">Reference proteome</keyword>
<comment type="caution">
    <text evidence="2">The sequence shown here is derived from an EMBL/GenBank/DDBJ whole genome shotgun (WGS) entry which is preliminary data.</text>
</comment>
<evidence type="ECO:0000313" key="2">
    <source>
        <dbReference type="EMBL" id="CAB1452956.1"/>
    </source>
</evidence>
<evidence type="ECO:0000256" key="1">
    <source>
        <dbReference type="SAM" id="MobiDB-lite"/>
    </source>
</evidence>
<name>A0A9N7Z769_PLEPL</name>
<accession>A0A9N7Z769</accession>
<evidence type="ECO:0000313" key="3">
    <source>
        <dbReference type="Proteomes" id="UP001153269"/>
    </source>
</evidence>
<sequence length="74" mass="8317">MDRGSITEKKRKNLRKGGCEEEEEANLARPNTTWIHNLETQHNLDTCDRLLLVEDAHTESLGNKEAGLTTLSLA</sequence>
<protein>
    <submittedName>
        <fullName evidence="2">Uncharacterized protein</fullName>
    </submittedName>
</protein>
<dbReference type="EMBL" id="CADEAL010004149">
    <property type="protein sequence ID" value="CAB1452956.1"/>
    <property type="molecule type" value="Genomic_DNA"/>
</dbReference>
<dbReference type="Proteomes" id="UP001153269">
    <property type="component" value="Unassembled WGS sequence"/>
</dbReference>
<dbReference type="AlphaFoldDB" id="A0A9N7Z769"/>
<feature type="region of interest" description="Disordered" evidence="1">
    <location>
        <begin position="1"/>
        <end position="27"/>
    </location>
</feature>